<dbReference type="Gene3D" id="1.20.59.10">
    <property type="entry name" value="Chorismate mutase"/>
    <property type="match status" value="1"/>
</dbReference>
<dbReference type="InterPro" id="IPR013785">
    <property type="entry name" value="Aldolase_TIM"/>
</dbReference>
<reference evidence="5" key="1">
    <citation type="journal article" date="2019" name="Int. J. Syst. Evol. Microbiol.">
        <title>The Global Catalogue of Microorganisms (GCM) 10K type strain sequencing project: providing services to taxonomists for standard genome sequencing and annotation.</title>
        <authorList>
            <consortium name="The Broad Institute Genomics Platform"/>
            <consortium name="The Broad Institute Genome Sequencing Center for Infectious Disease"/>
            <person name="Wu L."/>
            <person name="Ma J."/>
        </authorList>
    </citation>
    <scope>NUCLEOTIDE SEQUENCE [LARGE SCALE GENOMIC DNA]</scope>
    <source>
        <strain evidence="5">CGMCC 4.1782</strain>
    </source>
</reference>
<dbReference type="Pfam" id="PF00793">
    <property type="entry name" value="DAHP_synth_1"/>
    <property type="match status" value="1"/>
</dbReference>
<dbReference type="SUPFAM" id="SSF51569">
    <property type="entry name" value="Aldolase"/>
    <property type="match status" value="1"/>
</dbReference>
<protein>
    <submittedName>
        <fullName evidence="4">Bifunctional 3-deoxy-7-phosphoheptulonate synthase/chorismate mutase type II</fullName>
    </submittedName>
</protein>
<evidence type="ECO:0000313" key="5">
    <source>
        <dbReference type="Proteomes" id="UP001597374"/>
    </source>
</evidence>
<dbReference type="InterPro" id="IPR036263">
    <property type="entry name" value="Chorismate_II_sf"/>
</dbReference>
<dbReference type="InterPro" id="IPR052899">
    <property type="entry name" value="Class-I_DAHP_synthase"/>
</dbReference>
<dbReference type="Proteomes" id="UP001597374">
    <property type="component" value="Unassembled WGS sequence"/>
</dbReference>
<organism evidence="4 5">
    <name type="scientific">Pontibacter ruber</name>
    <dbReference type="NCBI Taxonomy" id="1343895"/>
    <lineage>
        <taxon>Bacteria</taxon>
        <taxon>Pseudomonadati</taxon>
        <taxon>Bacteroidota</taxon>
        <taxon>Cytophagia</taxon>
        <taxon>Cytophagales</taxon>
        <taxon>Hymenobacteraceae</taxon>
        <taxon>Pontibacter</taxon>
    </lineage>
</organism>
<evidence type="ECO:0000256" key="1">
    <source>
        <dbReference type="ARBA" id="ARBA00022679"/>
    </source>
</evidence>
<evidence type="ECO:0000313" key="4">
    <source>
        <dbReference type="EMBL" id="MFD2246987.1"/>
    </source>
</evidence>
<keyword evidence="1" id="KW-0808">Transferase</keyword>
<feature type="coiled-coil region" evidence="2">
    <location>
        <begin position="271"/>
        <end position="305"/>
    </location>
</feature>
<dbReference type="SUPFAM" id="SSF48600">
    <property type="entry name" value="Chorismate mutase II"/>
    <property type="match status" value="1"/>
</dbReference>
<dbReference type="EMBL" id="JBHUIM010000002">
    <property type="protein sequence ID" value="MFD2246987.1"/>
    <property type="molecule type" value="Genomic_DNA"/>
</dbReference>
<dbReference type="PANTHER" id="PTHR43018">
    <property type="entry name" value="PHOSPHO-2-DEHYDRO-3-DEOXYHEPTONATE ALDOLASE"/>
    <property type="match status" value="1"/>
</dbReference>
<dbReference type="RefSeq" id="WP_250432196.1">
    <property type="nucleotide sequence ID" value="NZ_JALPRR010000006.1"/>
</dbReference>
<name>A0ABW5CX54_9BACT</name>
<evidence type="ECO:0000259" key="3">
    <source>
        <dbReference type="Pfam" id="PF00793"/>
    </source>
</evidence>
<keyword evidence="2" id="KW-0175">Coiled coil</keyword>
<keyword evidence="5" id="KW-1185">Reference proteome</keyword>
<dbReference type="InterPro" id="IPR006218">
    <property type="entry name" value="DAHP1/KDSA"/>
</dbReference>
<gene>
    <name evidence="4" type="ORF">ACFSKP_12025</name>
</gene>
<accession>A0ABW5CX54</accession>
<dbReference type="Gene3D" id="3.20.20.70">
    <property type="entry name" value="Aldolase class I"/>
    <property type="match status" value="1"/>
</dbReference>
<proteinExistence type="predicted"/>
<feature type="domain" description="DAHP synthetase I/KDSA" evidence="3">
    <location>
        <begin position="20"/>
        <end position="258"/>
    </location>
</feature>
<sequence>MRASKTTINVAPQSSFRNESGKPVLIAGPCSAESEEQMLQTAQLLKKNQDITIFKAGIWKSRTRPNNFEGVGLPGLLWLDMVKKETGLRTACDVANAQQTDEALRQGVDILCISGRATVNPFAVQEIAEALRGTDTPVLVNNPVYPDLRLWVGAFERLEQANLSDLGAIHRGYSGEDHDLYRSHPKWEHMLQLRRELPELPVLCDSSHIAGKRSLLYPVSQRALDLGVDGLLFESHVSPAEALSSQQQQLMPQELELLINALATRVKLSETAELVDQLDILRQQVESLDNELMELLLRRSAVTRQLSTNGLGSSMQPLQANRWQGQLESLLQQTGNNNLAASVVKAIGQPARSASENSLGTSAVA</sequence>
<evidence type="ECO:0000256" key="2">
    <source>
        <dbReference type="SAM" id="Coils"/>
    </source>
</evidence>
<dbReference type="PANTHER" id="PTHR43018:SF1">
    <property type="entry name" value="PROTEIN AROA(G)"/>
    <property type="match status" value="1"/>
</dbReference>
<dbReference type="InterPro" id="IPR036979">
    <property type="entry name" value="CM_dom_sf"/>
</dbReference>
<comment type="caution">
    <text evidence="4">The sequence shown here is derived from an EMBL/GenBank/DDBJ whole genome shotgun (WGS) entry which is preliminary data.</text>
</comment>